<dbReference type="EMBL" id="GL888479">
    <property type="protein sequence ID" value="EGI60400.1"/>
    <property type="molecule type" value="Genomic_DNA"/>
</dbReference>
<keyword evidence="4" id="KW-1185">Reference proteome</keyword>
<feature type="chain" id="PRO_5003323382" evidence="2">
    <location>
        <begin position="22"/>
        <end position="560"/>
    </location>
</feature>
<gene>
    <name evidence="3" type="ORF">G5I_11378</name>
</gene>
<keyword evidence="2" id="KW-0732">Signal</keyword>
<dbReference type="KEGG" id="aec:105150952"/>
<protein>
    <submittedName>
        <fullName evidence="3">Uncharacterized protein</fullName>
    </submittedName>
</protein>
<evidence type="ECO:0000256" key="1">
    <source>
        <dbReference type="SAM" id="MobiDB-lite"/>
    </source>
</evidence>
<feature type="region of interest" description="Disordered" evidence="1">
    <location>
        <begin position="312"/>
        <end position="338"/>
    </location>
</feature>
<dbReference type="STRING" id="103372.F4WZF6"/>
<dbReference type="AlphaFoldDB" id="F4WZF6"/>
<proteinExistence type="predicted"/>
<reference evidence="3" key="1">
    <citation type="submission" date="2011-02" db="EMBL/GenBank/DDBJ databases">
        <title>The genome of the leaf-cutting ant Acromyrmex echinatior suggests key adaptations to social evolution and fungus farming.</title>
        <authorList>
            <person name="Nygaard S."/>
            <person name="Zhang G."/>
        </authorList>
    </citation>
    <scope>NUCLEOTIDE SEQUENCE</scope>
</reference>
<sequence length="560" mass="65698">MFTKHIKIAQLLLLYCVIVQSYVATENRLQQDANFFQDLCNNITNNNDNKEGKNGLTEYNLLPFFLFSYKWNVSDVYLSKSSVEGRTFNEHPLEDQPSVPVEKSDNKVKGRKINVNVLIKRIKLIVTYIKKFQKDATSAVINTLENFKEDDFDENLLLTFVMMIHQWTSDVIVLNNIGKSYYEKILMLPKRCTPHLAQTNYALQDRIIMSSDIISIIKIIHNQLHTRKSKELLEEKSHTMKRNSTAEQLIKLIKSIVFELNEKLNSEETIISSRLNEDIVKLQLFSYKWVFNIRYPNIRTKFVNENSQSSLKNQSSLPINMTDKHDNEPTDQQKNATDVLKREGRSLTIDGKTIDDSTKMVCKFRQTIHHSLEMQLYIFGRITHQWVSYKDYTTEGRSLNDFQLPLEDESFSLPVEESGCELEDDEITIKDFMDDVKLTKHQINENLKIFEETMNTDNESSQKLRNAREYIHVKRSNVESINELLNYLRLKYILTIYRWISNIIIYNTIGKTSLSHIFPYLRKCQPMFPVKETNEQLKEFEEISDEIIYLAQLLQIASTI</sequence>
<name>F4WZF6_ACREC</name>
<feature type="signal peptide" evidence="2">
    <location>
        <begin position="1"/>
        <end position="21"/>
    </location>
</feature>
<organism evidence="4">
    <name type="scientific">Acromyrmex echinatior</name>
    <name type="common">Panamanian leafcutter ant</name>
    <name type="synonym">Acromyrmex octospinosus echinatior</name>
    <dbReference type="NCBI Taxonomy" id="103372"/>
    <lineage>
        <taxon>Eukaryota</taxon>
        <taxon>Metazoa</taxon>
        <taxon>Ecdysozoa</taxon>
        <taxon>Arthropoda</taxon>
        <taxon>Hexapoda</taxon>
        <taxon>Insecta</taxon>
        <taxon>Pterygota</taxon>
        <taxon>Neoptera</taxon>
        <taxon>Endopterygota</taxon>
        <taxon>Hymenoptera</taxon>
        <taxon>Apocrita</taxon>
        <taxon>Aculeata</taxon>
        <taxon>Formicoidea</taxon>
        <taxon>Formicidae</taxon>
        <taxon>Myrmicinae</taxon>
        <taxon>Acromyrmex</taxon>
    </lineage>
</organism>
<evidence type="ECO:0000313" key="3">
    <source>
        <dbReference type="EMBL" id="EGI60400.1"/>
    </source>
</evidence>
<evidence type="ECO:0000256" key="2">
    <source>
        <dbReference type="SAM" id="SignalP"/>
    </source>
</evidence>
<accession>F4WZF6</accession>
<dbReference type="InParanoid" id="F4WZF6"/>
<dbReference type="OrthoDB" id="7550636at2759"/>
<dbReference type="Proteomes" id="UP000007755">
    <property type="component" value="Unassembled WGS sequence"/>
</dbReference>
<evidence type="ECO:0000313" key="4">
    <source>
        <dbReference type="Proteomes" id="UP000007755"/>
    </source>
</evidence>